<proteinExistence type="predicted"/>
<keyword evidence="2" id="KW-0472">Membrane</keyword>
<dbReference type="AlphaFoldDB" id="A0A0C3SB19"/>
<keyword evidence="2" id="KW-1133">Transmembrane helix</keyword>
<feature type="transmembrane region" description="Helical" evidence="2">
    <location>
        <begin position="40"/>
        <end position="65"/>
    </location>
</feature>
<reference evidence="3 4" key="1">
    <citation type="journal article" date="2014" name="PLoS Genet.">
        <title>Analysis of the Phlebiopsis gigantea genome, transcriptome and secretome provides insight into its pioneer colonization strategies of wood.</title>
        <authorList>
            <person name="Hori C."/>
            <person name="Ishida T."/>
            <person name="Igarashi K."/>
            <person name="Samejima M."/>
            <person name="Suzuki H."/>
            <person name="Master E."/>
            <person name="Ferreira P."/>
            <person name="Ruiz-Duenas F.J."/>
            <person name="Held B."/>
            <person name="Canessa P."/>
            <person name="Larrondo L.F."/>
            <person name="Schmoll M."/>
            <person name="Druzhinina I.S."/>
            <person name="Kubicek C.P."/>
            <person name="Gaskell J.A."/>
            <person name="Kersten P."/>
            <person name="St John F."/>
            <person name="Glasner J."/>
            <person name="Sabat G."/>
            <person name="Splinter BonDurant S."/>
            <person name="Syed K."/>
            <person name="Yadav J."/>
            <person name="Mgbeahuruike A.C."/>
            <person name="Kovalchuk A."/>
            <person name="Asiegbu F.O."/>
            <person name="Lackner G."/>
            <person name="Hoffmeister D."/>
            <person name="Rencoret J."/>
            <person name="Gutierrez A."/>
            <person name="Sun H."/>
            <person name="Lindquist E."/>
            <person name="Barry K."/>
            <person name="Riley R."/>
            <person name="Grigoriev I.V."/>
            <person name="Henrissat B."/>
            <person name="Kues U."/>
            <person name="Berka R.M."/>
            <person name="Martinez A.T."/>
            <person name="Covert S.F."/>
            <person name="Blanchette R.A."/>
            <person name="Cullen D."/>
        </authorList>
    </citation>
    <scope>NUCLEOTIDE SEQUENCE [LARGE SCALE GENOMIC DNA]</scope>
    <source>
        <strain evidence="3 4">11061_1 CR5-6</strain>
    </source>
</reference>
<protein>
    <recommendedName>
        <fullName evidence="5">Ubiquitin 3 binding protein But2 C-terminal domain-containing protein</fullName>
    </recommendedName>
</protein>
<feature type="compositionally biased region" description="Basic and acidic residues" evidence="1">
    <location>
        <begin position="13"/>
        <end position="25"/>
    </location>
</feature>
<feature type="compositionally biased region" description="Low complexity" evidence="1">
    <location>
        <begin position="26"/>
        <end position="37"/>
    </location>
</feature>
<evidence type="ECO:0000256" key="1">
    <source>
        <dbReference type="SAM" id="MobiDB-lite"/>
    </source>
</evidence>
<name>A0A0C3SB19_PHLG1</name>
<evidence type="ECO:0000313" key="4">
    <source>
        <dbReference type="Proteomes" id="UP000053257"/>
    </source>
</evidence>
<gene>
    <name evidence="3" type="ORF">PHLGIDRAFT_34312</name>
</gene>
<evidence type="ECO:0000256" key="2">
    <source>
        <dbReference type="SAM" id="Phobius"/>
    </source>
</evidence>
<keyword evidence="4" id="KW-1185">Reference proteome</keyword>
<sequence>MDRSAPEYQGLLSEHKDGSLEDVRPPKGASSPPGSSGRSVTWLSCVAALFAIVVVTDVATLAYMWRMYHTVFRTTDVQDLEFADPYIGLADLYASGTVNASKIEPILIQPRVSAPVYRDQPHKHTPLGERDTWDDVWGTTSPNERHLHVDRTTTVARFPCPRASVHTFEVACAGDAECLVDVWSSQNRTWGMDIYQHQTI</sequence>
<keyword evidence="2" id="KW-0812">Transmembrane</keyword>
<dbReference type="EMBL" id="KN840463">
    <property type="protein sequence ID" value="KIP09677.1"/>
    <property type="molecule type" value="Genomic_DNA"/>
</dbReference>
<evidence type="ECO:0000313" key="3">
    <source>
        <dbReference type="EMBL" id="KIP09677.1"/>
    </source>
</evidence>
<dbReference type="OrthoDB" id="61113at2759"/>
<feature type="region of interest" description="Disordered" evidence="1">
    <location>
        <begin position="1"/>
        <end position="38"/>
    </location>
</feature>
<dbReference type="Proteomes" id="UP000053257">
    <property type="component" value="Unassembled WGS sequence"/>
</dbReference>
<dbReference type="HOGENOM" id="CLU_055652_0_1_1"/>
<accession>A0A0C3SB19</accession>
<evidence type="ECO:0008006" key="5">
    <source>
        <dbReference type="Google" id="ProtNLM"/>
    </source>
</evidence>
<organism evidence="3 4">
    <name type="scientific">Phlebiopsis gigantea (strain 11061_1 CR5-6)</name>
    <name type="common">White-rot fungus</name>
    <name type="synonym">Peniophora gigantea</name>
    <dbReference type="NCBI Taxonomy" id="745531"/>
    <lineage>
        <taxon>Eukaryota</taxon>
        <taxon>Fungi</taxon>
        <taxon>Dikarya</taxon>
        <taxon>Basidiomycota</taxon>
        <taxon>Agaricomycotina</taxon>
        <taxon>Agaricomycetes</taxon>
        <taxon>Polyporales</taxon>
        <taxon>Phanerochaetaceae</taxon>
        <taxon>Phlebiopsis</taxon>
    </lineage>
</organism>